<dbReference type="Gene3D" id="3.30.565.10">
    <property type="entry name" value="Histidine kinase-like ATPase, C-terminal domain"/>
    <property type="match status" value="1"/>
</dbReference>
<comment type="caution">
    <text evidence="1">The sequence shown here is derived from an EMBL/GenBank/DDBJ whole genome shotgun (WGS) entry which is preliminary data.</text>
</comment>
<accession>X1DHW2</accession>
<reference evidence="1" key="1">
    <citation type="journal article" date="2014" name="Front. Microbiol.">
        <title>High frequency of phylogenetically diverse reductive dehalogenase-homologous genes in deep subseafloor sedimentary metagenomes.</title>
        <authorList>
            <person name="Kawai M."/>
            <person name="Futagami T."/>
            <person name="Toyoda A."/>
            <person name="Takaki Y."/>
            <person name="Nishi S."/>
            <person name="Hori S."/>
            <person name="Arai W."/>
            <person name="Tsubouchi T."/>
            <person name="Morono Y."/>
            <person name="Uchiyama I."/>
            <person name="Ito T."/>
            <person name="Fujiyama A."/>
            <person name="Inagaki F."/>
            <person name="Takami H."/>
        </authorList>
    </citation>
    <scope>NUCLEOTIDE SEQUENCE</scope>
    <source>
        <strain evidence="1">Expedition CK06-06</strain>
    </source>
</reference>
<evidence type="ECO:0008006" key="2">
    <source>
        <dbReference type="Google" id="ProtNLM"/>
    </source>
</evidence>
<dbReference type="SUPFAM" id="SSF55874">
    <property type="entry name" value="ATPase domain of HSP90 chaperone/DNA topoisomerase II/histidine kinase"/>
    <property type="match status" value="1"/>
</dbReference>
<dbReference type="EMBL" id="BART01038819">
    <property type="protein sequence ID" value="GAH07895.1"/>
    <property type="molecule type" value="Genomic_DNA"/>
</dbReference>
<name>X1DHW2_9ZZZZ</name>
<proteinExistence type="predicted"/>
<feature type="non-terminal residue" evidence="1">
    <location>
        <position position="1"/>
    </location>
</feature>
<gene>
    <name evidence="1" type="ORF">S01H4_64155</name>
</gene>
<organism evidence="1">
    <name type="scientific">marine sediment metagenome</name>
    <dbReference type="NCBI Taxonomy" id="412755"/>
    <lineage>
        <taxon>unclassified sequences</taxon>
        <taxon>metagenomes</taxon>
        <taxon>ecological metagenomes</taxon>
    </lineage>
</organism>
<evidence type="ECO:0000313" key="1">
    <source>
        <dbReference type="EMBL" id="GAH07895.1"/>
    </source>
</evidence>
<dbReference type="AlphaFoldDB" id="X1DHW2"/>
<sequence>KVFIEAHGGKVWATSDGPNKGTTIHFTLPA</sequence>
<dbReference type="InterPro" id="IPR036890">
    <property type="entry name" value="HATPase_C_sf"/>
</dbReference>
<protein>
    <recommendedName>
        <fullName evidence="2">Histidine kinase/HSP90-like ATPase domain-containing protein</fullName>
    </recommendedName>
</protein>